<keyword evidence="2" id="KW-1185">Reference proteome</keyword>
<protein>
    <submittedName>
        <fullName evidence="1">Uncharacterized protein</fullName>
    </submittedName>
</protein>
<dbReference type="Proteomes" id="UP000233551">
    <property type="component" value="Unassembled WGS sequence"/>
</dbReference>
<accession>A0A2I0KL77</accession>
<sequence length="98" mass="10575">MGGWGLEGVSPRSHLSFRGRQWHLHSPATSKGEKWLSARPSSPLILRDQGTSVSVVAIAPPLRLSMPYIFAGDFGGGRVDAGEASLILDLSFPSFRKN</sequence>
<evidence type="ECO:0000313" key="1">
    <source>
        <dbReference type="EMBL" id="PKI68566.1"/>
    </source>
</evidence>
<gene>
    <name evidence="1" type="ORF">CRG98_011052</name>
</gene>
<dbReference type="AlphaFoldDB" id="A0A2I0KL77"/>
<proteinExistence type="predicted"/>
<organism evidence="1 2">
    <name type="scientific">Punica granatum</name>
    <name type="common">Pomegranate</name>
    <dbReference type="NCBI Taxonomy" id="22663"/>
    <lineage>
        <taxon>Eukaryota</taxon>
        <taxon>Viridiplantae</taxon>
        <taxon>Streptophyta</taxon>
        <taxon>Embryophyta</taxon>
        <taxon>Tracheophyta</taxon>
        <taxon>Spermatophyta</taxon>
        <taxon>Magnoliopsida</taxon>
        <taxon>eudicotyledons</taxon>
        <taxon>Gunneridae</taxon>
        <taxon>Pentapetalae</taxon>
        <taxon>rosids</taxon>
        <taxon>malvids</taxon>
        <taxon>Myrtales</taxon>
        <taxon>Lythraceae</taxon>
        <taxon>Punica</taxon>
    </lineage>
</organism>
<dbReference type="EMBL" id="PGOL01000548">
    <property type="protein sequence ID" value="PKI68566.1"/>
    <property type="molecule type" value="Genomic_DNA"/>
</dbReference>
<evidence type="ECO:0000313" key="2">
    <source>
        <dbReference type="Proteomes" id="UP000233551"/>
    </source>
</evidence>
<reference evidence="1 2" key="1">
    <citation type="submission" date="2017-11" db="EMBL/GenBank/DDBJ databases">
        <title>De-novo sequencing of pomegranate (Punica granatum L.) genome.</title>
        <authorList>
            <person name="Akparov Z."/>
            <person name="Amiraslanov A."/>
            <person name="Hajiyeva S."/>
            <person name="Abbasov M."/>
            <person name="Kaur K."/>
            <person name="Hamwieh A."/>
            <person name="Solovyev V."/>
            <person name="Salamov A."/>
            <person name="Braich B."/>
            <person name="Kosarev P."/>
            <person name="Mahmoud A."/>
            <person name="Hajiyev E."/>
            <person name="Babayeva S."/>
            <person name="Izzatullayeva V."/>
            <person name="Mammadov A."/>
            <person name="Mammadov A."/>
            <person name="Sharifova S."/>
            <person name="Ojaghi J."/>
            <person name="Eynullazada K."/>
            <person name="Bayramov B."/>
            <person name="Abdulazimova A."/>
            <person name="Shahmuradov I."/>
        </authorList>
    </citation>
    <scope>NUCLEOTIDE SEQUENCE [LARGE SCALE GENOMIC DNA]</scope>
    <source>
        <strain evidence="2">cv. AG2017</strain>
        <tissue evidence="1">Leaf</tissue>
    </source>
</reference>
<comment type="caution">
    <text evidence="1">The sequence shown here is derived from an EMBL/GenBank/DDBJ whole genome shotgun (WGS) entry which is preliminary data.</text>
</comment>
<name>A0A2I0KL77_PUNGR</name>